<comment type="subcellular location">
    <subcellularLocation>
        <location evidence="1">Cell membrane</location>
        <topology evidence="1">Multi-pass membrane protein</topology>
    </subcellularLocation>
</comment>
<evidence type="ECO:0000256" key="12">
    <source>
        <dbReference type="SAM" id="Phobius"/>
    </source>
</evidence>
<dbReference type="GO" id="GO:0007165">
    <property type="term" value="P:signal transduction"/>
    <property type="evidence" value="ECO:0007669"/>
    <property type="project" value="UniProtKB-KW"/>
</dbReference>
<dbReference type="Gene3D" id="1.10.287.950">
    <property type="entry name" value="Methyl-accepting chemotaxis protein"/>
    <property type="match status" value="1"/>
</dbReference>
<feature type="domain" description="HAMP" evidence="14">
    <location>
        <begin position="323"/>
        <end position="375"/>
    </location>
</feature>
<dbReference type="EMBL" id="BLTE01000011">
    <property type="protein sequence ID" value="GFK94623.1"/>
    <property type="molecule type" value="Genomic_DNA"/>
</dbReference>
<dbReference type="Pfam" id="PF00672">
    <property type="entry name" value="HAMP"/>
    <property type="match status" value="1"/>
</dbReference>
<dbReference type="SUPFAM" id="SSF58104">
    <property type="entry name" value="Methyl-accepting chemotaxis protein (MCP) signaling domain"/>
    <property type="match status" value="1"/>
</dbReference>
<keyword evidence="10" id="KW-0175">Coiled coil</keyword>
<dbReference type="Gene3D" id="1.10.8.500">
    <property type="entry name" value="HAMP domain in histidine kinase"/>
    <property type="match status" value="1"/>
</dbReference>
<feature type="compositionally biased region" description="Pro residues" evidence="11">
    <location>
        <begin position="703"/>
        <end position="713"/>
    </location>
</feature>
<comment type="similarity">
    <text evidence="8">Belongs to the methyl-accepting chemotaxis (MCP) protein family.</text>
</comment>
<keyword evidence="2" id="KW-1003">Cell membrane</keyword>
<dbReference type="Pfam" id="PF02743">
    <property type="entry name" value="dCache_1"/>
    <property type="match status" value="1"/>
</dbReference>
<dbReference type="InterPro" id="IPR003660">
    <property type="entry name" value="HAMP_dom"/>
</dbReference>
<dbReference type="InterPro" id="IPR033479">
    <property type="entry name" value="dCache_1"/>
</dbReference>
<dbReference type="GO" id="GO:0005886">
    <property type="term" value="C:plasma membrane"/>
    <property type="evidence" value="ECO:0007669"/>
    <property type="project" value="UniProtKB-SubCell"/>
</dbReference>
<keyword evidence="4 12" id="KW-0812">Transmembrane</keyword>
<protein>
    <submittedName>
        <fullName evidence="15">Methyl-accepting chemotaxis protein McpA</fullName>
    </submittedName>
</protein>
<sequence>MNLSIKTKLIAGMLLVIALVFAVIFKVVAANVSTESSEAFIQSASRELAHVDYAVTLFLDESRLNADALARSPLAARIDEVTSTFVGTSAPRKSTVDPDDPVGKEVVALFDAVQRAHPAYVEVFMGNRNGGFVSALQDSEMPTGYDPRKRPWYQEALPVKDRPSMSKAYMSTTKEAVTSVTRTVLRGQEVIGVIGIDISLKKLTDLVGSIKLGRTGYLVLVQDDGVVLADPRHPAFNFKKVGEAAPYLAELFKLTSGHQDVSVDGKPCLGVTVTSPKTGWKLLGIIEREEIMAPARAAEANLAVTGGAGLLAIAVVVWLFSTRVIIAPLRQVSGFLAAIAKGDYAHRASHQRTDEIGGILDVLNATAGKLEANMLEIRAKTQEAEQKARDAEAATREAEDARCRAEAARSEGMLQAAGKLERIVEGLGGASSQLEQRIEDSSRGAREQAGRAADTANSMEQMTSTVLDVARNASQAASTADQARSKAQEGSGAVDRVLAGMHEVQGQSERLKDDMRQLGAQAEDIGRVLTVISDIADQTNLLALNAAIEAARAGDAGRGFAVVADEVRKLAEKTMTATREVGDAIGAIQQSARRNVENVERSVTLIGEAARLADGSGRTLEEIVKLVESASDQVRAIAAASEEQSAASEEISRSVEEVNSVSAHTSQAMAEASKAVSDLAGQAQALQALIDSLQDEARGGPGSCPPALGPGRS</sequence>
<evidence type="ECO:0000256" key="8">
    <source>
        <dbReference type="ARBA" id="ARBA00029447"/>
    </source>
</evidence>
<dbReference type="RefSeq" id="WP_173084870.1">
    <property type="nucleotide sequence ID" value="NZ_BLTE01000011.1"/>
</dbReference>
<organism evidence="15 16">
    <name type="scientific">Fundidesulfovibrio magnetotacticus</name>
    <dbReference type="NCBI Taxonomy" id="2730080"/>
    <lineage>
        <taxon>Bacteria</taxon>
        <taxon>Pseudomonadati</taxon>
        <taxon>Thermodesulfobacteriota</taxon>
        <taxon>Desulfovibrionia</taxon>
        <taxon>Desulfovibrionales</taxon>
        <taxon>Desulfovibrionaceae</taxon>
        <taxon>Fundidesulfovibrio</taxon>
    </lineage>
</organism>
<evidence type="ECO:0000259" key="14">
    <source>
        <dbReference type="PROSITE" id="PS50885"/>
    </source>
</evidence>
<evidence type="ECO:0000256" key="11">
    <source>
        <dbReference type="SAM" id="MobiDB-lite"/>
    </source>
</evidence>
<keyword evidence="7 9" id="KW-0807">Transducer</keyword>
<evidence type="ECO:0000313" key="15">
    <source>
        <dbReference type="EMBL" id="GFK94623.1"/>
    </source>
</evidence>
<dbReference type="GO" id="GO:0006935">
    <property type="term" value="P:chemotaxis"/>
    <property type="evidence" value="ECO:0007669"/>
    <property type="project" value="UniProtKB-KW"/>
</dbReference>
<feature type="region of interest" description="Disordered" evidence="11">
    <location>
        <begin position="431"/>
        <end position="458"/>
    </location>
</feature>
<dbReference type="SUPFAM" id="SSF103190">
    <property type="entry name" value="Sensory domain-like"/>
    <property type="match status" value="1"/>
</dbReference>
<keyword evidence="6 12" id="KW-0472">Membrane</keyword>
<feature type="transmembrane region" description="Helical" evidence="12">
    <location>
        <begin position="302"/>
        <end position="320"/>
    </location>
</feature>
<reference evidence="15 16" key="1">
    <citation type="submission" date="2020-04" db="EMBL/GenBank/DDBJ databases">
        <authorList>
            <consortium name="Desulfovibrio sp. FSS-1 genome sequencing consortium"/>
            <person name="Shimoshige H."/>
            <person name="Kobayashi H."/>
            <person name="Maekawa T."/>
        </authorList>
    </citation>
    <scope>NUCLEOTIDE SEQUENCE [LARGE SCALE GENOMIC DNA]</scope>
    <source>
        <strain evidence="15 16">SIID29052-01</strain>
    </source>
</reference>
<dbReference type="Gene3D" id="3.30.450.20">
    <property type="entry name" value="PAS domain"/>
    <property type="match status" value="1"/>
</dbReference>
<dbReference type="Proteomes" id="UP000494245">
    <property type="component" value="Unassembled WGS sequence"/>
</dbReference>
<dbReference type="PANTHER" id="PTHR32089">
    <property type="entry name" value="METHYL-ACCEPTING CHEMOTAXIS PROTEIN MCPB"/>
    <property type="match status" value="1"/>
</dbReference>
<dbReference type="InterPro" id="IPR029151">
    <property type="entry name" value="Sensor-like_sf"/>
</dbReference>
<dbReference type="Pfam" id="PF00015">
    <property type="entry name" value="MCPsignal"/>
    <property type="match status" value="1"/>
</dbReference>
<keyword evidence="5 12" id="KW-1133">Transmembrane helix</keyword>
<dbReference type="CDD" id="cd12912">
    <property type="entry name" value="PDC2_MCP_like"/>
    <property type="match status" value="1"/>
</dbReference>
<evidence type="ECO:0000256" key="3">
    <source>
        <dbReference type="ARBA" id="ARBA00022500"/>
    </source>
</evidence>
<dbReference type="CDD" id="cd12913">
    <property type="entry name" value="PDC1_MCP_like"/>
    <property type="match status" value="1"/>
</dbReference>
<accession>A0A6V8LQ20</accession>
<dbReference type="SMART" id="SM00304">
    <property type="entry name" value="HAMP"/>
    <property type="match status" value="1"/>
</dbReference>
<feature type="compositionally biased region" description="Basic and acidic residues" evidence="11">
    <location>
        <begin position="436"/>
        <end position="449"/>
    </location>
</feature>
<evidence type="ECO:0000313" key="16">
    <source>
        <dbReference type="Proteomes" id="UP000494245"/>
    </source>
</evidence>
<evidence type="ECO:0000256" key="9">
    <source>
        <dbReference type="PROSITE-ProRule" id="PRU00284"/>
    </source>
</evidence>
<feature type="coiled-coil region" evidence="10">
    <location>
        <begin position="367"/>
        <end position="411"/>
    </location>
</feature>
<dbReference type="CDD" id="cd11386">
    <property type="entry name" value="MCP_signal"/>
    <property type="match status" value="1"/>
</dbReference>
<keyword evidence="16" id="KW-1185">Reference proteome</keyword>
<dbReference type="PROSITE" id="PS50111">
    <property type="entry name" value="CHEMOTAXIS_TRANSDUC_2"/>
    <property type="match status" value="1"/>
</dbReference>
<feature type="region of interest" description="Disordered" evidence="11">
    <location>
        <begin position="694"/>
        <end position="713"/>
    </location>
</feature>
<evidence type="ECO:0000256" key="6">
    <source>
        <dbReference type="ARBA" id="ARBA00023136"/>
    </source>
</evidence>
<dbReference type="FunFam" id="1.10.287.950:FF:000001">
    <property type="entry name" value="Methyl-accepting chemotaxis sensory transducer"/>
    <property type="match status" value="1"/>
</dbReference>
<evidence type="ECO:0000259" key="13">
    <source>
        <dbReference type="PROSITE" id="PS50111"/>
    </source>
</evidence>
<keyword evidence="3" id="KW-0145">Chemotaxis</keyword>
<proteinExistence type="inferred from homology"/>
<evidence type="ECO:0000256" key="2">
    <source>
        <dbReference type="ARBA" id="ARBA00022475"/>
    </source>
</evidence>
<dbReference type="SMART" id="SM00283">
    <property type="entry name" value="MA"/>
    <property type="match status" value="1"/>
</dbReference>
<gene>
    <name evidence="15" type="primary">mcpA_1</name>
    <name evidence="15" type="ORF">NNJEOMEG_02470</name>
</gene>
<dbReference type="PANTHER" id="PTHR32089:SF112">
    <property type="entry name" value="LYSOZYME-LIKE PROTEIN-RELATED"/>
    <property type="match status" value="1"/>
</dbReference>
<evidence type="ECO:0000256" key="1">
    <source>
        <dbReference type="ARBA" id="ARBA00004651"/>
    </source>
</evidence>
<dbReference type="AlphaFoldDB" id="A0A6V8LQ20"/>
<evidence type="ECO:0000256" key="7">
    <source>
        <dbReference type="ARBA" id="ARBA00023224"/>
    </source>
</evidence>
<comment type="caution">
    <text evidence="15">The sequence shown here is derived from an EMBL/GenBank/DDBJ whole genome shotgun (WGS) entry which is preliminary data.</text>
</comment>
<reference evidence="15 16" key="2">
    <citation type="submission" date="2020-05" db="EMBL/GenBank/DDBJ databases">
        <title>Draft genome sequence of Desulfovibrio sp. strainFSS-1.</title>
        <authorList>
            <person name="Shimoshige H."/>
            <person name="Kobayashi H."/>
            <person name="Maekawa T."/>
        </authorList>
    </citation>
    <scope>NUCLEOTIDE SEQUENCE [LARGE SCALE GENOMIC DNA]</scope>
    <source>
        <strain evidence="15 16">SIID29052-01</strain>
    </source>
</reference>
<evidence type="ECO:0000256" key="10">
    <source>
        <dbReference type="SAM" id="Coils"/>
    </source>
</evidence>
<evidence type="ECO:0000256" key="5">
    <source>
        <dbReference type="ARBA" id="ARBA00022989"/>
    </source>
</evidence>
<dbReference type="CDD" id="cd06225">
    <property type="entry name" value="HAMP"/>
    <property type="match status" value="1"/>
</dbReference>
<dbReference type="PROSITE" id="PS50885">
    <property type="entry name" value="HAMP"/>
    <property type="match status" value="1"/>
</dbReference>
<feature type="domain" description="Methyl-accepting transducer" evidence="13">
    <location>
        <begin position="423"/>
        <end position="659"/>
    </location>
</feature>
<evidence type="ECO:0000256" key="4">
    <source>
        <dbReference type="ARBA" id="ARBA00022692"/>
    </source>
</evidence>
<dbReference type="InterPro" id="IPR004089">
    <property type="entry name" value="MCPsignal_dom"/>
</dbReference>
<name>A0A6V8LQ20_9BACT</name>